<evidence type="ECO:0000313" key="2">
    <source>
        <dbReference type="EMBL" id="MBE9025389.1"/>
    </source>
</evidence>
<dbReference type="Proteomes" id="UP000622533">
    <property type="component" value="Unassembled WGS sequence"/>
</dbReference>
<accession>A0A8J6ZQP8</accession>
<dbReference type="Pfam" id="PF13365">
    <property type="entry name" value="Trypsin_2"/>
    <property type="match status" value="1"/>
</dbReference>
<organism evidence="2 3">
    <name type="scientific">Desmonostoc muscorum LEGE 12446</name>
    <dbReference type="NCBI Taxonomy" id="1828758"/>
    <lineage>
        <taxon>Bacteria</taxon>
        <taxon>Bacillati</taxon>
        <taxon>Cyanobacteriota</taxon>
        <taxon>Cyanophyceae</taxon>
        <taxon>Nostocales</taxon>
        <taxon>Nostocaceae</taxon>
        <taxon>Desmonostoc</taxon>
    </lineage>
</organism>
<dbReference type="EMBL" id="JADEXS010000407">
    <property type="protein sequence ID" value="MBE9025389.1"/>
    <property type="molecule type" value="Genomic_DNA"/>
</dbReference>
<feature type="domain" description="Effector-associated" evidence="1">
    <location>
        <begin position="234"/>
        <end position="295"/>
    </location>
</feature>
<evidence type="ECO:0000259" key="1">
    <source>
        <dbReference type="Pfam" id="PF19962"/>
    </source>
</evidence>
<sequence>MVASTDNYIQIFRSAIARIFHANGAVAGVGFLVSGRTGNYILTCAHVVTSVLSLPEDIVAAPNNDIYLDFPLIASGQQLKAKVVFWQPVVSNVSTSKPEDIAGLEIEGQLPKEAQPIKLIKASNIWEHPFRIFGFPHGHNDGVWATGVLRDSQGKGWVQLEDSKVTGYRIEAGFSGAPIWDETLVGVVGMAVAAEKQREDIKTAFMIPVDVLSQAWDEIALSISPNAHTQTTKSRVQQLKIKTLQQRFDVLSSDYEAAYNQLNYTLSAGDRNIIQRQINSILQELEQVESELNAISN</sequence>
<protein>
    <submittedName>
        <fullName evidence="2">Trypsin-like peptidase domain-containing protein</fullName>
    </submittedName>
</protein>
<dbReference type="InterPro" id="IPR045438">
    <property type="entry name" value="EAD9"/>
</dbReference>
<name>A0A8J6ZQP8_DESMC</name>
<dbReference type="InterPro" id="IPR009003">
    <property type="entry name" value="Peptidase_S1_PA"/>
</dbReference>
<dbReference type="Pfam" id="PF19962">
    <property type="entry name" value="EAD9"/>
    <property type="match status" value="1"/>
</dbReference>
<comment type="caution">
    <text evidence="2">The sequence shown here is derived from an EMBL/GenBank/DDBJ whole genome shotgun (WGS) entry which is preliminary data.</text>
</comment>
<reference evidence="2" key="1">
    <citation type="submission" date="2020-10" db="EMBL/GenBank/DDBJ databases">
        <authorList>
            <person name="Castelo-Branco R."/>
            <person name="Eusebio N."/>
            <person name="Adriana R."/>
            <person name="Vieira A."/>
            <person name="Brugerolle De Fraissinette N."/>
            <person name="Rezende De Castro R."/>
            <person name="Schneider M.P."/>
            <person name="Vasconcelos V."/>
            <person name="Leao P.N."/>
        </authorList>
    </citation>
    <scope>NUCLEOTIDE SEQUENCE</scope>
    <source>
        <strain evidence="2">LEGE 12446</strain>
    </source>
</reference>
<evidence type="ECO:0000313" key="3">
    <source>
        <dbReference type="Proteomes" id="UP000622533"/>
    </source>
</evidence>
<keyword evidence="3" id="KW-1185">Reference proteome</keyword>
<dbReference type="RefSeq" id="WP_193920381.1">
    <property type="nucleotide sequence ID" value="NZ_JADEXS020000001.1"/>
</dbReference>
<dbReference type="Gene3D" id="2.40.10.120">
    <property type="match status" value="1"/>
</dbReference>
<dbReference type="AlphaFoldDB" id="A0A8J6ZQP8"/>
<gene>
    <name evidence="2" type="ORF">IQ276_24090</name>
</gene>
<dbReference type="SUPFAM" id="SSF50494">
    <property type="entry name" value="Trypsin-like serine proteases"/>
    <property type="match status" value="1"/>
</dbReference>
<proteinExistence type="predicted"/>